<sequence>MAKEMTIEQQIVADHMSFRDLYDRYHRSQYNREKRQLLNEFIREVSQHSLAEETVLYPKLLELKPQSKDHVDHERHEHQKIKSFLVEVDYNLSSNQDIIASDKETLSVVEKHFEDASQELEHHMKGEERDDLPLLSAQLDIEARLKLGRQFSIAKMIAPTRPHPAAPNEGGMMETIGGMVAAAFDKTKDVGRSFPK</sequence>
<dbReference type="PANTHER" id="PTHR35585:SF1">
    <property type="entry name" value="HHE DOMAIN PROTEIN (AFU_ORTHOLOGUE AFUA_4G00730)"/>
    <property type="match status" value="1"/>
</dbReference>
<protein>
    <recommendedName>
        <fullName evidence="1">Hemerythrin-like domain-containing protein</fullName>
    </recommendedName>
</protein>
<dbReference type="InterPro" id="IPR012312">
    <property type="entry name" value="Hemerythrin-like"/>
</dbReference>
<dbReference type="OrthoDB" id="9983919at2759"/>
<dbReference type="Proteomes" id="UP000070544">
    <property type="component" value="Unassembled WGS sequence"/>
</dbReference>
<name>A0A139ATE4_GONPJ</name>
<gene>
    <name evidence="2" type="ORF">M427DRAFT_52285</name>
</gene>
<dbReference type="PANTHER" id="PTHR35585">
    <property type="entry name" value="HHE DOMAIN PROTEIN (AFU_ORTHOLOGUE AFUA_4G00730)"/>
    <property type="match status" value="1"/>
</dbReference>
<dbReference type="EMBL" id="KQ965736">
    <property type="protein sequence ID" value="KXS20001.1"/>
    <property type="molecule type" value="Genomic_DNA"/>
</dbReference>
<evidence type="ECO:0000313" key="2">
    <source>
        <dbReference type="EMBL" id="KXS20001.1"/>
    </source>
</evidence>
<dbReference type="STRING" id="1344416.A0A139ATE4"/>
<accession>A0A139ATE4</accession>
<dbReference type="Pfam" id="PF01814">
    <property type="entry name" value="Hemerythrin"/>
    <property type="match status" value="1"/>
</dbReference>
<feature type="domain" description="Hemerythrin-like" evidence="1">
    <location>
        <begin position="9"/>
        <end position="135"/>
    </location>
</feature>
<dbReference type="Gene3D" id="1.20.120.520">
    <property type="entry name" value="nmb1532 protein domain like"/>
    <property type="match status" value="1"/>
</dbReference>
<dbReference type="OMA" id="IEDMFDQ"/>
<reference evidence="2 3" key="1">
    <citation type="journal article" date="2015" name="Genome Biol. Evol.">
        <title>Phylogenomic analyses indicate that early fungi evolved digesting cell walls of algal ancestors of land plants.</title>
        <authorList>
            <person name="Chang Y."/>
            <person name="Wang S."/>
            <person name="Sekimoto S."/>
            <person name="Aerts A.L."/>
            <person name="Choi C."/>
            <person name="Clum A."/>
            <person name="LaButti K.M."/>
            <person name="Lindquist E.A."/>
            <person name="Yee Ngan C."/>
            <person name="Ohm R.A."/>
            <person name="Salamov A.A."/>
            <person name="Grigoriev I.V."/>
            <person name="Spatafora J.W."/>
            <person name="Berbee M.L."/>
        </authorList>
    </citation>
    <scope>NUCLEOTIDE SEQUENCE [LARGE SCALE GENOMIC DNA]</scope>
    <source>
        <strain evidence="2 3">JEL478</strain>
    </source>
</reference>
<keyword evidence="3" id="KW-1185">Reference proteome</keyword>
<evidence type="ECO:0000313" key="3">
    <source>
        <dbReference type="Proteomes" id="UP000070544"/>
    </source>
</evidence>
<evidence type="ECO:0000259" key="1">
    <source>
        <dbReference type="Pfam" id="PF01814"/>
    </source>
</evidence>
<organism evidence="2 3">
    <name type="scientific">Gonapodya prolifera (strain JEL478)</name>
    <name type="common">Monoblepharis prolifera</name>
    <dbReference type="NCBI Taxonomy" id="1344416"/>
    <lineage>
        <taxon>Eukaryota</taxon>
        <taxon>Fungi</taxon>
        <taxon>Fungi incertae sedis</taxon>
        <taxon>Chytridiomycota</taxon>
        <taxon>Chytridiomycota incertae sedis</taxon>
        <taxon>Monoblepharidomycetes</taxon>
        <taxon>Monoblepharidales</taxon>
        <taxon>Gonapodyaceae</taxon>
        <taxon>Gonapodya</taxon>
    </lineage>
</organism>
<dbReference type="AlphaFoldDB" id="A0A139ATE4"/>
<proteinExistence type="predicted"/>